<dbReference type="SMART" id="SM00513">
    <property type="entry name" value="SAP"/>
    <property type="match status" value="1"/>
</dbReference>
<dbReference type="InterPro" id="IPR036361">
    <property type="entry name" value="SAP_dom_sf"/>
</dbReference>
<feature type="non-terminal residue" evidence="3">
    <location>
        <position position="166"/>
    </location>
</feature>
<evidence type="ECO:0000256" key="1">
    <source>
        <dbReference type="SAM" id="MobiDB-lite"/>
    </source>
</evidence>
<dbReference type="SMART" id="SM00959">
    <property type="entry name" value="Rho_N"/>
    <property type="match status" value="1"/>
</dbReference>
<dbReference type="EMBL" id="CAXAMM010024191">
    <property type="protein sequence ID" value="CAK9054859.1"/>
    <property type="molecule type" value="Genomic_DNA"/>
</dbReference>
<evidence type="ECO:0000259" key="2">
    <source>
        <dbReference type="PROSITE" id="PS50800"/>
    </source>
</evidence>
<gene>
    <name evidence="3" type="ORF">SCF082_LOCUS29730</name>
</gene>
<dbReference type="PROSITE" id="PS50800">
    <property type="entry name" value="SAP"/>
    <property type="match status" value="1"/>
</dbReference>
<organism evidence="3 4">
    <name type="scientific">Durusdinium trenchii</name>
    <dbReference type="NCBI Taxonomy" id="1381693"/>
    <lineage>
        <taxon>Eukaryota</taxon>
        <taxon>Sar</taxon>
        <taxon>Alveolata</taxon>
        <taxon>Dinophyceae</taxon>
        <taxon>Suessiales</taxon>
        <taxon>Symbiodiniaceae</taxon>
        <taxon>Durusdinium</taxon>
    </lineage>
</organism>
<evidence type="ECO:0000313" key="4">
    <source>
        <dbReference type="Proteomes" id="UP001642464"/>
    </source>
</evidence>
<proteinExistence type="predicted"/>
<dbReference type="InterPro" id="IPR003034">
    <property type="entry name" value="SAP_dom"/>
</dbReference>
<dbReference type="Pfam" id="PF02037">
    <property type="entry name" value="SAP"/>
    <property type="match status" value="1"/>
</dbReference>
<keyword evidence="4" id="KW-1185">Reference proteome</keyword>
<sequence>MPPKRTAGSDEVESMTLAQLKEKAKELGVVTSGTKQDLITRIKACDKKRPAPKAAAEPAAKRGKVESSPKAKAKGRSKPQEEEPEEEEKPQPRGKAKAKAKSRAKEEPASPKAKAKGKAKAQDEAEAIEGPALEEVKPAEGQVFWEEGEFCTERARTARSTCKICQ</sequence>
<dbReference type="Proteomes" id="UP001642464">
    <property type="component" value="Unassembled WGS sequence"/>
</dbReference>
<comment type="caution">
    <text evidence="3">The sequence shown here is derived from an EMBL/GenBank/DDBJ whole genome shotgun (WGS) entry which is preliminary data.</text>
</comment>
<feature type="domain" description="SAP" evidence="2">
    <location>
        <begin position="12"/>
        <end position="46"/>
    </location>
</feature>
<protein>
    <recommendedName>
        <fullName evidence="2">SAP domain-containing protein</fullName>
    </recommendedName>
</protein>
<feature type="region of interest" description="Disordered" evidence="1">
    <location>
        <begin position="27"/>
        <end position="140"/>
    </location>
</feature>
<feature type="compositionally biased region" description="Basic residues" evidence="1">
    <location>
        <begin position="92"/>
        <end position="102"/>
    </location>
</feature>
<accession>A0ABP0MVU1</accession>
<dbReference type="Gene3D" id="1.10.720.30">
    <property type="entry name" value="SAP domain"/>
    <property type="match status" value="1"/>
</dbReference>
<feature type="compositionally biased region" description="Basic and acidic residues" evidence="1">
    <location>
        <begin position="38"/>
        <end position="49"/>
    </location>
</feature>
<name>A0ABP0MVU1_9DINO</name>
<evidence type="ECO:0000313" key="3">
    <source>
        <dbReference type="EMBL" id="CAK9054859.1"/>
    </source>
</evidence>
<feature type="compositionally biased region" description="Basic and acidic residues" evidence="1">
    <location>
        <begin position="59"/>
        <end position="69"/>
    </location>
</feature>
<dbReference type="SUPFAM" id="SSF68906">
    <property type="entry name" value="SAP domain"/>
    <property type="match status" value="1"/>
</dbReference>
<dbReference type="InterPro" id="IPR011112">
    <property type="entry name" value="Rho-like_N"/>
</dbReference>
<reference evidence="3 4" key="1">
    <citation type="submission" date="2024-02" db="EMBL/GenBank/DDBJ databases">
        <authorList>
            <person name="Chen Y."/>
            <person name="Shah S."/>
            <person name="Dougan E. K."/>
            <person name="Thang M."/>
            <person name="Chan C."/>
        </authorList>
    </citation>
    <scope>NUCLEOTIDE SEQUENCE [LARGE SCALE GENOMIC DNA]</scope>
</reference>